<comment type="caution">
    <text evidence="1">The sequence shown here is derived from an EMBL/GenBank/DDBJ whole genome shotgun (WGS) entry which is preliminary data.</text>
</comment>
<sequence length="486" mass="55653">MNGSARSSAKLIVQDFLPNRLSRTPVPQHTCVSVEGDGEHETFPDIIDKANSWLKDHPNFFIQSCETVDFKLQDGEPRTVESTFRARGERPNCYMRGLRLWLKETCLAEDSQARGQAKPEQIGYFNVLPKWKTADLDLEEMTDMQSERLSEVVTRLNGMLRVRPLNGSIFAVHTFSIKFTKAGPLPDRAVWKDRGYAKQFFLIGLRVFFVHSSNSRPKSNPQHVTFSDHLPKTLHSENPYVRHPKVESFPAVLQCASSELSHLPPHTRLLNLQTLHLRQDFLQPIDSDRSHFCEDNIHSYHLKFLRLWYISDRNHSADQLPKLSLQRPLPALHCQLFCPILYRKPGLFSNGRFESQPQLQSRLLNWIDGSGVKVAGVETLIMRLFSGAENFEGFGTMHTWNRVIHHSNAAHSHRHNFLHGRTHHRHGVRHCESSAAAETFVTVSRVYYFGHSDPDFELSLVESGVKADSLEEFMLARSRSSCCILV</sequence>
<proteinExistence type="predicted"/>
<dbReference type="OrthoDB" id="6283821at2759"/>
<name>A0A1W0X004_HYPEX</name>
<organism evidence="1 2">
    <name type="scientific">Hypsibius exemplaris</name>
    <name type="common">Freshwater tardigrade</name>
    <dbReference type="NCBI Taxonomy" id="2072580"/>
    <lineage>
        <taxon>Eukaryota</taxon>
        <taxon>Metazoa</taxon>
        <taxon>Ecdysozoa</taxon>
        <taxon>Tardigrada</taxon>
        <taxon>Eutardigrada</taxon>
        <taxon>Parachela</taxon>
        <taxon>Hypsibioidea</taxon>
        <taxon>Hypsibiidae</taxon>
        <taxon>Hypsibius</taxon>
    </lineage>
</organism>
<keyword evidence="2" id="KW-1185">Reference proteome</keyword>
<dbReference type="Proteomes" id="UP000192578">
    <property type="component" value="Unassembled WGS sequence"/>
</dbReference>
<protein>
    <submittedName>
        <fullName evidence="1">Uncharacterized protein</fullName>
    </submittedName>
</protein>
<dbReference type="AlphaFoldDB" id="A0A1W0X004"/>
<gene>
    <name evidence="1" type="ORF">BV898_05350</name>
</gene>
<evidence type="ECO:0000313" key="2">
    <source>
        <dbReference type="Proteomes" id="UP000192578"/>
    </source>
</evidence>
<reference evidence="2" key="1">
    <citation type="submission" date="2017-01" db="EMBL/GenBank/DDBJ databases">
        <title>Comparative genomics of anhydrobiosis in the tardigrade Hypsibius dujardini.</title>
        <authorList>
            <person name="Yoshida Y."/>
            <person name="Koutsovoulos G."/>
            <person name="Laetsch D."/>
            <person name="Stevens L."/>
            <person name="Kumar S."/>
            <person name="Horikawa D."/>
            <person name="Ishino K."/>
            <person name="Komine S."/>
            <person name="Tomita M."/>
            <person name="Blaxter M."/>
            <person name="Arakawa K."/>
        </authorList>
    </citation>
    <scope>NUCLEOTIDE SEQUENCE [LARGE SCALE GENOMIC DNA]</scope>
    <source>
        <strain evidence="2">Z151</strain>
    </source>
</reference>
<evidence type="ECO:0000313" key="1">
    <source>
        <dbReference type="EMBL" id="OQV20773.1"/>
    </source>
</evidence>
<accession>A0A1W0X004</accession>
<dbReference type="EMBL" id="MTYJ01000028">
    <property type="protein sequence ID" value="OQV20773.1"/>
    <property type="molecule type" value="Genomic_DNA"/>
</dbReference>